<dbReference type="GO" id="GO:0005886">
    <property type="term" value="C:plasma membrane"/>
    <property type="evidence" value="ECO:0007669"/>
    <property type="project" value="UniProtKB-SubCell"/>
</dbReference>
<comment type="caution">
    <text evidence="11">The sequence shown here is derived from an EMBL/GenBank/DDBJ whole genome shotgun (WGS) entry which is preliminary data.</text>
</comment>
<dbReference type="PRINTS" id="PR00727">
    <property type="entry name" value="LEADERPTASE"/>
</dbReference>
<keyword evidence="8" id="KW-0812">Transmembrane</keyword>
<dbReference type="RefSeq" id="WP_330486123.1">
    <property type="nucleotide sequence ID" value="NZ_JAZBJZ010000158.1"/>
</dbReference>
<evidence type="ECO:0000313" key="11">
    <source>
        <dbReference type="EMBL" id="MEE3719686.1"/>
    </source>
</evidence>
<keyword evidence="8" id="KW-1133">Transmembrane helix</keyword>
<dbReference type="PANTHER" id="PTHR43390:SF1">
    <property type="entry name" value="CHLOROPLAST PROCESSING PEPTIDASE"/>
    <property type="match status" value="1"/>
</dbReference>
<dbReference type="GO" id="GO:0006465">
    <property type="term" value="P:signal peptide processing"/>
    <property type="evidence" value="ECO:0007669"/>
    <property type="project" value="InterPro"/>
</dbReference>
<name>A0AAW9Q9N3_9CYAN</name>
<dbReference type="AlphaFoldDB" id="A0AAW9Q9N3"/>
<dbReference type="InterPro" id="IPR019758">
    <property type="entry name" value="Pept_S26A_signal_pept_1_CS"/>
</dbReference>
<comment type="similarity">
    <text evidence="3 9">Belongs to the peptidase S26 family.</text>
</comment>
<keyword evidence="5 8" id="KW-0645">Protease</keyword>
<organism evidence="11 12">
    <name type="scientific">Tumidithrix elongata BACA0141</name>
    <dbReference type="NCBI Taxonomy" id="2716417"/>
    <lineage>
        <taxon>Bacteria</taxon>
        <taxon>Bacillati</taxon>
        <taxon>Cyanobacteriota</taxon>
        <taxon>Cyanophyceae</taxon>
        <taxon>Pseudanabaenales</taxon>
        <taxon>Pseudanabaenaceae</taxon>
        <taxon>Tumidithrix</taxon>
        <taxon>Tumidithrix elongata</taxon>
    </lineage>
</organism>
<dbReference type="NCBIfam" id="TIGR02227">
    <property type="entry name" value="sigpep_I_bact"/>
    <property type="match status" value="1"/>
</dbReference>
<dbReference type="InterPro" id="IPR019757">
    <property type="entry name" value="Pept_S26A_signal_pept_1_Lys-AS"/>
</dbReference>
<feature type="domain" description="Peptidase S26" evidence="10">
    <location>
        <begin position="29"/>
        <end position="187"/>
    </location>
</feature>
<evidence type="ECO:0000259" key="10">
    <source>
        <dbReference type="Pfam" id="PF10502"/>
    </source>
</evidence>
<evidence type="ECO:0000256" key="5">
    <source>
        <dbReference type="ARBA" id="ARBA00022670"/>
    </source>
</evidence>
<feature type="active site" evidence="7">
    <location>
        <position position="58"/>
    </location>
</feature>
<dbReference type="EC" id="3.4.21.89" evidence="4 8"/>
<dbReference type="InterPro" id="IPR019756">
    <property type="entry name" value="Pept_S26A_signal_pept_1_Ser-AS"/>
</dbReference>
<keyword evidence="8" id="KW-0472">Membrane</keyword>
<reference evidence="11" key="1">
    <citation type="submission" date="2024-01" db="EMBL/GenBank/DDBJ databases">
        <title>Bank of Algae and Cyanobacteria of the Azores (BACA) strain genomes.</title>
        <authorList>
            <person name="Luz R."/>
            <person name="Cordeiro R."/>
            <person name="Fonseca A."/>
            <person name="Goncalves V."/>
        </authorList>
    </citation>
    <scope>NUCLEOTIDE SEQUENCE</scope>
    <source>
        <strain evidence="11">BACA0141</strain>
    </source>
</reference>
<evidence type="ECO:0000256" key="2">
    <source>
        <dbReference type="ARBA" id="ARBA00004401"/>
    </source>
</evidence>
<dbReference type="PROSITE" id="PS00760">
    <property type="entry name" value="SPASE_I_2"/>
    <property type="match status" value="1"/>
</dbReference>
<evidence type="ECO:0000256" key="8">
    <source>
        <dbReference type="RuleBase" id="RU003993"/>
    </source>
</evidence>
<gene>
    <name evidence="11" type="primary">lepB</name>
    <name evidence="11" type="ORF">V2H45_23370</name>
</gene>
<accession>A0AAW9Q9N3</accession>
<evidence type="ECO:0000256" key="6">
    <source>
        <dbReference type="ARBA" id="ARBA00022801"/>
    </source>
</evidence>
<evidence type="ECO:0000256" key="9">
    <source>
        <dbReference type="RuleBase" id="RU362042"/>
    </source>
</evidence>
<keyword evidence="6 8" id="KW-0378">Hydrolase</keyword>
<feature type="transmembrane region" description="Helical" evidence="8">
    <location>
        <begin position="30"/>
        <end position="49"/>
    </location>
</feature>
<sequence>MTSDRKSSNSQLESPAQQTLKPWWQKHAETIRIVAIAFVLAFLLRTFIVEPRFIPSGSMEPTLQIHDRIIVDKISYQFNQPQRGEILIFYPPASPFIEDTSKAYIKRLIGLPGDRISIQAGKVYVNDIAIEEPYIAEPPSYNFRGSVTVPPNSYWVMGDNRNNSNDSHVWGFLPKQNIVGRAVFRFWPLDNRLGEITTPKYSTINSAIKR</sequence>
<feature type="active site" evidence="7">
    <location>
        <position position="106"/>
    </location>
</feature>
<dbReference type="Pfam" id="PF10502">
    <property type="entry name" value="Peptidase_S26"/>
    <property type="match status" value="1"/>
</dbReference>
<comment type="subcellular location">
    <subcellularLocation>
        <location evidence="2">Cell membrane</location>
        <topology evidence="2">Single-pass type II membrane protein</topology>
    </subcellularLocation>
    <subcellularLocation>
        <location evidence="9">Membrane</location>
        <topology evidence="9">Single-pass type II membrane protein</topology>
    </subcellularLocation>
</comment>
<dbReference type="GO" id="GO:0004252">
    <property type="term" value="F:serine-type endopeptidase activity"/>
    <property type="evidence" value="ECO:0007669"/>
    <property type="project" value="InterPro"/>
</dbReference>
<dbReference type="GO" id="GO:0009003">
    <property type="term" value="F:signal peptidase activity"/>
    <property type="evidence" value="ECO:0007669"/>
    <property type="project" value="UniProtKB-EC"/>
</dbReference>
<dbReference type="InterPro" id="IPR019533">
    <property type="entry name" value="Peptidase_S26"/>
</dbReference>
<dbReference type="PROSITE" id="PS00501">
    <property type="entry name" value="SPASE_I_1"/>
    <property type="match status" value="1"/>
</dbReference>
<dbReference type="Gene3D" id="2.10.109.10">
    <property type="entry name" value="Umud Fragment, subunit A"/>
    <property type="match status" value="1"/>
</dbReference>
<dbReference type="CDD" id="cd06530">
    <property type="entry name" value="S26_SPase_I"/>
    <property type="match status" value="1"/>
</dbReference>
<evidence type="ECO:0000256" key="7">
    <source>
        <dbReference type="PIRSR" id="PIRSR600223-1"/>
    </source>
</evidence>
<dbReference type="Proteomes" id="UP001333818">
    <property type="component" value="Unassembled WGS sequence"/>
</dbReference>
<evidence type="ECO:0000256" key="4">
    <source>
        <dbReference type="ARBA" id="ARBA00013208"/>
    </source>
</evidence>
<dbReference type="SUPFAM" id="SSF51306">
    <property type="entry name" value="LexA/Signal peptidase"/>
    <property type="match status" value="1"/>
</dbReference>
<comment type="catalytic activity">
    <reaction evidence="1 8">
        <text>Cleavage of hydrophobic, N-terminal signal or leader sequences from secreted and periplasmic proteins.</text>
        <dbReference type="EC" id="3.4.21.89"/>
    </reaction>
</comment>
<dbReference type="InterPro" id="IPR036286">
    <property type="entry name" value="LexA/Signal_pep-like_sf"/>
</dbReference>
<evidence type="ECO:0000256" key="3">
    <source>
        <dbReference type="ARBA" id="ARBA00009370"/>
    </source>
</evidence>
<dbReference type="PANTHER" id="PTHR43390">
    <property type="entry name" value="SIGNAL PEPTIDASE I"/>
    <property type="match status" value="1"/>
</dbReference>
<evidence type="ECO:0000256" key="1">
    <source>
        <dbReference type="ARBA" id="ARBA00000677"/>
    </source>
</evidence>
<dbReference type="PROSITE" id="PS00761">
    <property type="entry name" value="SPASE_I_3"/>
    <property type="match status" value="1"/>
</dbReference>
<proteinExistence type="inferred from homology"/>
<evidence type="ECO:0000313" key="12">
    <source>
        <dbReference type="Proteomes" id="UP001333818"/>
    </source>
</evidence>
<protein>
    <recommendedName>
        <fullName evidence="4 8">Signal peptidase I</fullName>
        <ecNumber evidence="4 8">3.4.21.89</ecNumber>
    </recommendedName>
</protein>
<keyword evidence="12" id="KW-1185">Reference proteome</keyword>
<dbReference type="InterPro" id="IPR000223">
    <property type="entry name" value="Pept_S26A_signal_pept_1"/>
</dbReference>
<dbReference type="EMBL" id="JAZBJZ010000158">
    <property type="protein sequence ID" value="MEE3719686.1"/>
    <property type="molecule type" value="Genomic_DNA"/>
</dbReference>